<dbReference type="Pfam" id="PF13556">
    <property type="entry name" value="HTH_30"/>
    <property type="match status" value="1"/>
</dbReference>
<feature type="domain" description="PucR C-terminal helix-turn-helix" evidence="1">
    <location>
        <begin position="445"/>
        <end position="501"/>
    </location>
</feature>
<sequence>MVPLGKIIQILEKNFQVRVEGSCDGEEKIATVQFLTPPNNDVRIYQPYVLYLAVTTDFNLPDESVVLLIDAALVSPRKNTLSINRPLNPLDVHNVINMEIINSISIDKEKEEMFSILQSGGGIKSILEVAHSYLRNPVVICDTNFSIIEGIPEHHNPIDFEEQGSREILTIASIESMHKKDLINKIFKSKDAFFTYNEISNMNVLMCGVRINRSVVGLVVAAEQANPFKDIDIEYVQVLAQMLSIEIQKRGNALAKGELKYESLLKTLFDGKLSDRSYVEQRFSQLGYQLSSYLYIITFACDLVTDKHINPRYYVDQLNYICKRGLSFIYRDTPVMLLFSDKPASPFSDEEELRLEDFLKLNQLYAAVSYPFTNVLNTQYYYSQSADILHFLKKDVPDKNILYFEDYCLFGLLKNVEPLIPLQTAIHPDILSLRDYDLKHNTDYMNTLRNYVFADRNALKTAAALNIHKSTFFYRLSKIGDILGVSLDNGRKLFLYELSFHIIDFIGLESIN</sequence>
<dbReference type="OrthoDB" id="1969285at2"/>
<dbReference type="EMBL" id="FQYT01000021">
    <property type="protein sequence ID" value="SHJ42884.1"/>
    <property type="molecule type" value="Genomic_DNA"/>
</dbReference>
<name>A0A1M6J888_9FIRM</name>
<keyword evidence="3" id="KW-1185">Reference proteome</keyword>
<dbReference type="InterPro" id="IPR042070">
    <property type="entry name" value="PucR_C-HTH_sf"/>
</dbReference>
<dbReference type="InterPro" id="IPR051448">
    <property type="entry name" value="CdaR-like_regulators"/>
</dbReference>
<protein>
    <submittedName>
        <fullName evidence="2">Sugar diacid utilization regulator</fullName>
    </submittedName>
</protein>
<accession>A0A1M6J888</accession>
<reference evidence="2 3" key="1">
    <citation type="submission" date="2016-11" db="EMBL/GenBank/DDBJ databases">
        <authorList>
            <person name="Jaros S."/>
            <person name="Januszkiewicz K."/>
            <person name="Wedrychowicz H."/>
        </authorList>
    </citation>
    <scope>NUCLEOTIDE SEQUENCE [LARGE SCALE GENOMIC DNA]</scope>
    <source>
        <strain evidence="2 3">DSM 15970</strain>
    </source>
</reference>
<dbReference type="Proteomes" id="UP000184342">
    <property type="component" value="Unassembled WGS sequence"/>
</dbReference>
<evidence type="ECO:0000313" key="2">
    <source>
        <dbReference type="EMBL" id="SHJ42884.1"/>
    </source>
</evidence>
<evidence type="ECO:0000259" key="1">
    <source>
        <dbReference type="Pfam" id="PF13556"/>
    </source>
</evidence>
<dbReference type="RefSeq" id="WP_073994209.1">
    <property type="nucleotide sequence ID" value="NZ_FQYT01000021.1"/>
</dbReference>
<evidence type="ECO:0000313" key="3">
    <source>
        <dbReference type="Proteomes" id="UP000184342"/>
    </source>
</evidence>
<proteinExistence type="predicted"/>
<organism evidence="2 3">
    <name type="scientific">Parasporobacterium paucivorans DSM 15970</name>
    <dbReference type="NCBI Taxonomy" id="1122934"/>
    <lineage>
        <taxon>Bacteria</taxon>
        <taxon>Bacillati</taxon>
        <taxon>Bacillota</taxon>
        <taxon>Clostridia</taxon>
        <taxon>Lachnospirales</taxon>
        <taxon>Lachnospiraceae</taxon>
        <taxon>Parasporobacterium</taxon>
    </lineage>
</organism>
<gene>
    <name evidence="2" type="ORF">SAMN02745691_01933</name>
</gene>
<dbReference type="InterPro" id="IPR025736">
    <property type="entry name" value="PucR_C-HTH_dom"/>
</dbReference>
<dbReference type="STRING" id="1122934.SAMN02745691_01933"/>
<dbReference type="AlphaFoldDB" id="A0A1M6J888"/>
<dbReference type="PANTHER" id="PTHR33744">
    <property type="entry name" value="CARBOHYDRATE DIACID REGULATOR"/>
    <property type="match status" value="1"/>
</dbReference>
<dbReference type="Gene3D" id="1.10.10.2840">
    <property type="entry name" value="PucR C-terminal helix-turn-helix domain"/>
    <property type="match status" value="1"/>
</dbReference>